<protein>
    <submittedName>
        <fullName evidence="2">Uncharacterized protein</fullName>
    </submittedName>
</protein>
<dbReference type="SUPFAM" id="SSF54001">
    <property type="entry name" value="Cysteine proteinases"/>
    <property type="match status" value="1"/>
</dbReference>
<dbReference type="Gene3D" id="1.10.418.20">
    <property type="match status" value="1"/>
</dbReference>
<dbReference type="AlphaFoldDB" id="G0MH37"/>
<dbReference type="InterPro" id="IPR038765">
    <property type="entry name" value="Papain-like_cys_pep_sf"/>
</dbReference>
<feature type="compositionally biased region" description="Basic and acidic residues" evidence="1">
    <location>
        <begin position="166"/>
        <end position="177"/>
    </location>
</feature>
<evidence type="ECO:0000256" key="1">
    <source>
        <dbReference type="SAM" id="MobiDB-lite"/>
    </source>
</evidence>
<gene>
    <name evidence="2" type="ORF">CAEBREN_30222</name>
</gene>
<dbReference type="HOGENOM" id="CLU_1027550_0_0_1"/>
<sequence>MLQPTCNASTNSVLGNIETCLTTTSTTSNVTEIEKASYSECEIQTLHCGGGPANKADMSRRVSFSKKKKVVASRANSSEVPQQGNFIDCGPHTILSAEDCLLDKTLNANIHRLKRTRNQNKETIDGVRKRIISVLQEVLKNDNVQPRERKRKATEVNDDSNSSETSKPKEATGTHHSERQKRKKGKFGKKKLEKSAVEETQSLDPVPVLYQNSSVEVKTPLTVLRDIDEVISSTTDRKTLKALHQARNIIQKVIEPSPEESPEFPSSESSG</sequence>
<feature type="compositionally biased region" description="Basic residues" evidence="1">
    <location>
        <begin position="178"/>
        <end position="192"/>
    </location>
</feature>
<keyword evidence="3" id="KW-1185">Reference proteome</keyword>
<feature type="region of interest" description="Disordered" evidence="1">
    <location>
        <begin position="143"/>
        <end position="198"/>
    </location>
</feature>
<reference evidence="3" key="1">
    <citation type="submission" date="2011-07" db="EMBL/GenBank/DDBJ databases">
        <authorList>
            <consortium name="Caenorhabditis brenneri Sequencing and Analysis Consortium"/>
            <person name="Wilson R.K."/>
        </authorList>
    </citation>
    <scope>NUCLEOTIDE SEQUENCE [LARGE SCALE GENOMIC DNA]</scope>
    <source>
        <strain evidence="3">PB2801</strain>
    </source>
</reference>
<accession>G0MH37</accession>
<organism evidence="3">
    <name type="scientific">Caenorhabditis brenneri</name>
    <name type="common">Nematode worm</name>
    <dbReference type="NCBI Taxonomy" id="135651"/>
    <lineage>
        <taxon>Eukaryota</taxon>
        <taxon>Metazoa</taxon>
        <taxon>Ecdysozoa</taxon>
        <taxon>Nematoda</taxon>
        <taxon>Chromadorea</taxon>
        <taxon>Rhabditida</taxon>
        <taxon>Rhabditina</taxon>
        <taxon>Rhabditomorpha</taxon>
        <taxon>Rhabditoidea</taxon>
        <taxon>Rhabditidae</taxon>
        <taxon>Peloderinae</taxon>
        <taxon>Caenorhabditis</taxon>
    </lineage>
</organism>
<evidence type="ECO:0000313" key="3">
    <source>
        <dbReference type="Proteomes" id="UP000008068"/>
    </source>
</evidence>
<proteinExistence type="predicted"/>
<evidence type="ECO:0000313" key="2">
    <source>
        <dbReference type="EMBL" id="EGT58006.1"/>
    </source>
</evidence>
<dbReference type="EMBL" id="GL379794">
    <property type="protein sequence ID" value="EGT58006.1"/>
    <property type="molecule type" value="Genomic_DNA"/>
</dbReference>
<dbReference type="Proteomes" id="UP000008068">
    <property type="component" value="Unassembled WGS sequence"/>
</dbReference>
<name>G0MH37_CAEBE</name>
<dbReference type="InParanoid" id="G0MH37"/>